<feature type="signal peptide" evidence="7">
    <location>
        <begin position="1"/>
        <end position="25"/>
    </location>
</feature>
<feature type="transmembrane region" description="Helical" evidence="6">
    <location>
        <begin position="983"/>
        <end position="1001"/>
    </location>
</feature>
<dbReference type="InterPro" id="IPR015621">
    <property type="entry name" value="IL-1_rcpt_fam"/>
</dbReference>
<evidence type="ECO:0000256" key="6">
    <source>
        <dbReference type="SAM" id="Phobius"/>
    </source>
</evidence>
<organism evidence="10 11">
    <name type="scientific">Dissostichus eleginoides</name>
    <name type="common">Patagonian toothfish</name>
    <name type="synonym">Dissostichus amissus</name>
    <dbReference type="NCBI Taxonomy" id="100907"/>
    <lineage>
        <taxon>Eukaryota</taxon>
        <taxon>Metazoa</taxon>
        <taxon>Chordata</taxon>
        <taxon>Craniata</taxon>
        <taxon>Vertebrata</taxon>
        <taxon>Euteleostomi</taxon>
        <taxon>Actinopterygii</taxon>
        <taxon>Neopterygii</taxon>
        <taxon>Teleostei</taxon>
        <taxon>Neoteleostei</taxon>
        <taxon>Acanthomorphata</taxon>
        <taxon>Eupercaria</taxon>
        <taxon>Perciformes</taxon>
        <taxon>Notothenioidei</taxon>
        <taxon>Nototheniidae</taxon>
        <taxon>Dissostichus</taxon>
    </lineage>
</organism>
<dbReference type="InterPro" id="IPR036179">
    <property type="entry name" value="Ig-like_dom_sf"/>
</dbReference>
<reference evidence="10" key="1">
    <citation type="submission" date="2023-04" db="EMBL/GenBank/DDBJ databases">
        <title>Chromosome-level genome of Chaenocephalus aceratus.</title>
        <authorList>
            <person name="Park H."/>
        </authorList>
    </citation>
    <scope>NUCLEOTIDE SEQUENCE</scope>
    <source>
        <strain evidence="10">DE</strain>
        <tissue evidence="10">Muscle</tissue>
    </source>
</reference>
<gene>
    <name evidence="10" type="ORF">KUDE01_001307</name>
</gene>
<dbReference type="InterPro" id="IPR007110">
    <property type="entry name" value="Ig-like_dom"/>
</dbReference>
<comment type="similarity">
    <text evidence="1">Belongs to the interleukin-1 receptor family.</text>
</comment>
<keyword evidence="6" id="KW-0812">Transmembrane</keyword>
<evidence type="ECO:0000256" key="4">
    <source>
        <dbReference type="ARBA" id="ARBA00023319"/>
    </source>
</evidence>
<keyword evidence="7" id="KW-0732">Signal</keyword>
<dbReference type="EMBL" id="JASDAP010000007">
    <property type="protein sequence ID" value="KAK1900520.1"/>
    <property type="molecule type" value="Genomic_DNA"/>
</dbReference>
<keyword evidence="6" id="KW-1133">Transmembrane helix</keyword>
<dbReference type="SUPFAM" id="SSF48726">
    <property type="entry name" value="Immunoglobulin"/>
    <property type="match status" value="2"/>
</dbReference>
<feature type="compositionally biased region" description="Basic and acidic residues" evidence="5">
    <location>
        <begin position="141"/>
        <end position="190"/>
    </location>
</feature>
<dbReference type="Gene3D" id="2.60.40.10">
    <property type="entry name" value="Immunoglobulins"/>
    <property type="match status" value="2"/>
</dbReference>
<keyword evidence="11" id="KW-1185">Reference proteome</keyword>
<evidence type="ECO:0000256" key="2">
    <source>
        <dbReference type="ARBA" id="ARBA00023157"/>
    </source>
</evidence>
<feature type="compositionally biased region" description="Basic and acidic residues" evidence="5">
    <location>
        <begin position="46"/>
        <end position="79"/>
    </location>
</feature>
<evidence type="ECO:0000313" key="10">
    <source>
        <dbReference type="EMBL" id="KAK1900520.1"/>
    </source>
</evidence>
<feature type="compositionally biased region" description="Low complexity" evidence="5">
    <location>
        <begin position="1060"/>
        <end position="1069"/>
    </location>
</feature>
<accession>A0AAD9CDW8</accession>
<feature type="compositionally biased region" description="Basic and acidic residues" evidence="5">
    <location>
        <begin position="1070"/>
        <end position="1080"/>
    </location>
</feature>
<feature type="compositionally biased region" description="Basic and acidic residues" evidence="5">
    <location>
        <begin position="433"/>
        <end position="454"/>
    </location>
</feature>
<name>A0AAD9CDW8_DISEL</name>
<dbReference type="InterPro" id="IPR035897">
    <property type="entry name" value="Toll_tir_struct_dom_sf"/>
</dbReference>
<keyword evidence="4" id="KW-0393">Immunoglobulin domain</keyword>
<evidence type="ECO:0000256" key="7">
    <source>
        <dbReference type="SAM" id="SignalP"/>
    </source>
</evidence>
<keyword evidence="2" id="KW-1015">Disulfide bond</keyword>
<keyword evidence="10" id="KW-0675">Receptor</keyword>
<dbReference type="PANTHER" id="PTHR11890">
    <property type="entry name" value="INTERLEUKIN-1 RECEPTOR FAMILY MEMBER"/>
    <property type="match status" value="1"/>
</dbReference>
<evidence type="ECO:0000256" key="5">
    <source>
        <dbReference type="SAM" id="MobiDB-lite"/>
    </source>
</evidence>
<feature type="compositionally biased region" description="Basic and acidic residues" evidence="5">
    <location>
        <begin position="416"/>
        <end position="425"/>
    </location>
</feature>
<dbReference type="PANTHER" id="PTHR11890:SF20">
    <property type="entry name" value="INTERLEUKIN-1 RECEPTOR ACCESSORY PROTEIN"/>
    <property type="match status" value="1"/>
</dbReference>
<evidence type="ECO:0000259" key="9">
    <source>
        <dbReference type="PROSITE" id="PS50835"/>
    </source>
</evidence>
<dbReference type="Pfam" id="PF01582">
    <property type="entry name" value="TIR"/>
    <property type="match status" value="1"/>
</dbReference>
<feature type="compositionally biased region" description="Basic and acidic residues" evidence="5">
    <location>
        <begin position="199"/>
        <end position="227"/>
    </location>
</feature>
<feature type="domain" description="TIR" evidence="8">
    <location>
        <begin position="921"/>
        <end position="1059"/>
    </location>
</feature>
<feature type="transmembrane region" description="Helical" evidence="6">
    <location>
        <begin position="830"/>
        <end position="851"/>
    </location>
</feature>
<feature type="compositionally biased region" description="Basic and acidic residues" evidence="5">
    <location>
        <begin position="396"/>
        <end position="407"/>
    </location>
</feature>
<proteinExistence type="inferred from homology"/>
<evidence type="ECO:0000256" key="3">
    <source>
        <dbReference type="ARBA" id="ARBA00023180"/>
    </source>
</evidence>
<dbReference type="InterPro" id="IPR013783">
    <property type="entry name" value="Ig-like_fold"/>
</dbReference>
<feature type="region of interest" description="Disordered" evidence="5">
    <location>
        <begin position="22"/>
        <end position="455"/>
    </location>
</feature>
<dbReference type="SUPFAM" id="SSF52200">
    <property type="entry name" value="Toll/Interleukin receptor TIR domain"/>
    <property type="match status" value="1"/>
</dbReference>
<dbReference type="PROSITE" id="PS50104">
    <property type="entry name" value="TIR"/>
    <property type="match status" value="1"/>
</dbReference>
<feature type="region of interest" description="Disordered" evidence="5">
    <location>
        <begin position="1060"/>
        <end position="1101"/>
    </location>
</feature>
<protein>
    <submittedName>
        <fullName evidence="10">Interleukin-1 receptor accessory protein</fullName>
    </submittedName>
</protein>
<feature type="compositionally biased region" description="Polar residues" evidence="5">
    <location>
        <begin position="1084"/>
        <end position="1101"/>
    </location>
</feature>
<keyword evidence="6" id="KW-0472">Membrane</keyword>
<dbReference type="AlphaFoldDB" id="A0AAD9CDW8"/>
<dbReference type="Proteomes" id="UP001228049">
    <property type="component" value="Unassembled WGS sequence"/>
</dbReference>
<feature type="domain" description="Ig-like" evidence="9">
    <location>
        <begin position="693"/>
        <end position="812"/>
    </location>
</feature>
<feature type="domain" description="Ig-like" evidence="9">
    <location>
        <begin position="455"/>
        <end position="579"/>
    </location>
</feature>
<dbReference type="Gene3D" id="3.40.50.10140">
    <property type="entry name" value="Toll/interleukin-1 receptor homology (TIR) domain"/>
    <property type="match status" value="1"/>
</dbReference>
<evidence type="ECO:0000259" key="8">
    <source>
        <dbReference type="PROSITE" id="PS50104"/>
    </source>
</evidence>
<evidence type="ECO:0000256" key="1">
    <source>
        <dbReference type="ARBA" id="ARBA00009752"/>
    </source>
</evidence>
<feature type="compositionally biased region" description="Basic and acidic residues" evidence="5">
    <location>
        <begin position="109"/>
        <end position="133"/>
    </location>
</feature>
<sequence>MERASFVSTLLFLLLAVGGITPAVNQPTGRRGERETWGEGGVGRGRRGERETWGEGDVGRGRGGEREAWGEGDLGKETWGEGGVGRGRRGERERWGEGGVGRGRRGRGRGGEREAWGEGEVGRGRRGERERWGEGGVGRGRGGEREAWGEGEVGREAWGEGDLGRGRRGERETWGEGDLGRGRRGEREAWGRGTWGEGEVGRGRPGERETWGEGDVGRGRRGEREAWGEGGVGRGWGEGGVGRGRRGERERWGEGGVGRGRGGERSVGEGEVGEGRGGRGRRGEREAWGEGDLGRGRRGERERWGEGGAGRGRRGEREMWGEGGVGRGRRGERETWGEGGVGSGRTWGEGDVGRGAWGEGDVGRGETWGEGDVGRGGVGEGRGERETWGEGGVGRGGEREAWERETWGEGGVGRGRGGERERETWGEGGVGRGWEREAWGEGEVGRGRRGEREAPSISRLDAFQRERRSSIHQPMCFDWGESSDQGVSVLEGEVGWLSCPLFSHPSVYNYSSTQSAGHNLFWYRLPEGHDLEQPLAYSSRISRDGVRLWLQPSSAADTGLYICMLRNKTSCSKMAMRLSVLRPSEVLRANDCDPPVAWESTRQVIPFQMGGTMDCPDLKEAGKMADNNTTSKCKRPPFVGGNRQVRGVSLRVHIMIGTYEGLYFCTVSYQRRGRPLNFTRSINLSAVYPPTLPKVPTILNPAKEQIFTVKQDSEVRLVCKALLPYLDDAPWDLWWTVDGKTVDKLPDRFSKQNRMYYCVSLRLRVAAELRPGDRTEESVLLIQDFSSEDLNREFNCSVKNEAGFQTRRAALQLEVWVPSVELGVGLGATLFLMLLLFIIYHVFWLELLLLYRSWFGTDERHTASLCESHSLSLCERHKGERHSVSGTKVSVTQSESLCERHTGERHSVRVTLDALLQINIEDFLTFTCLKGSEEELFVLSTLRSVLENELGYSVCIFDRDSLPGGSEYNHHRRDLSFVSRSRRLLVVLGPGLCLAGVPALLELQVGLDSMARGGQLRVILVQYQPGGGRGLVRELRTARVVLALVRWQGDKSRDLTLASGRAEGGASCEEGGREGEEGGKGLRLQSQNSTNSQTGLITNSIKHPQKVFQAAA</sequence>
<feature type="compositionally biased region" description="Gly residues" evidence="5">
    <location>
        <begin position="228"/>
        <end position="242"/>
    </location>
</feature>
<evidence type="ECO:0000313" key="11">
    <source>
        <dbReference type="Proteomes" id="UP001228049"/>
    </source>
</evidence>
<dbReference type="InterPro" id="IPR000157">
    <property type="entry name" value="TIR_dom"/>
</dbReference>
<keyword evidence="3" id="KW-0325">Glycoprotein</keyword>
<comment type="caution">
    <text evidence="10">The sequence shown here is derived from an EMBL/GenBank/DDBJ whole genome shotgun (WGS) entry which is preliminary data.</text>
</comment>
<dbReference type="PROSITE" id="PS50835">
    <property type="entry name" value="IG_LIKE"/>
    <property type="match status" value="2"/>
</dbReference>
<dbReference type="GO" id="GO:0007165">
    <property type="term" value="P:signal transduction"/>
    <property type="evidence" value="ECO:0007669"/>
    <property type="project" value="InterPro"/>
</dbReference>
<feature type="compositionally biased region" description="Basic and acidic residues" evidence="5">
    <location>
        <begin position="261"/>
        <end position="305"/>
    </location>
</feature>
<feature type="chain" id="PRO_5041918603" evidence="7">
    <location>
        <begin position="26"/>
        <end position="1112"/>
    </location>
</feature>
<feature type="compositionally biased region" description="Gly residues" evidence="5">
    <location>
        <begin position="337"/>
        <end position="347"/>
    </location>
</feature>